<dbReference type="Pfam" id="PF00657">
    <property type="entry name" value="Lipase_GDSL"/>
    <property type="match status" value="1"/>
</dbReference>
<dbReference type="CDD" id="cd01837">
    <property type="entry name" value="SGNH_plant_lipase_like"/>
    <property type="match status" value="1"/>
</dbReference>
<name>A0A4S4E6D6_CAMSN</name>
<dbReference type="PANTHER" id="PTHR22835:SF659">
    <property type="entry name" value="GDSL LIPASE_ACYLHYDROLASE, PUTATIVE (AFU_ORTHOLOGUE AFUA_2G00510)-RELATED"/>
    <property type="match status" value="1"/>
</dbReference>
<keyword evidence="2 6" id="KW-0732">Signal</keyword>
<keyword evidence="5" id="KW-0812">Transmembrane</keyword>
<keyword evidence="3" id="KW-0378">Hydrolase</keyword>
<dbReference type="Proteomes" id="UP000306102">
    <property type="component" value="Unassembled WGS sequence"/>
</dbReference>
<evidence type="ECO:0008006" key="9">
    <source>
        <dbReference type="Google" id="ProtNLM"/>
    </source>
</evidence>
<organism evidence="7 8">
    <name type="scientific">Camellia sinensis var. sinensis</name>
    <name type="common">China tea</name>
    <dbReference type="NCBI Taxonomy" id="542762"/>
    <lineage>
        <taxon>Eukaryota</taxon>
        <taxon>Viridiplantae</taxon>
        <taxon>Streptophyta</taxon>
        <taxon>Embryophyta</taxon>
        <taxon>Tracheophyta</taxon>
        <taxon>Spermatophyta</taxon>
        <taxon>Magnoliopsida</taxon>
        <taxon>eudicotyledons</taxon>
        <taxon>Gunneridae</taxon>
        <taxon>Pentapetalae</taxon>
        <taxon>asterids</taxon>
        <taxon>Ericales</taxon>
        <taxon>Theaceae</taxon>
        <taxon>Camellia</taxon>
    </lineage>
</organism>
<protein>
    <recommendedName>
        <fullName evidence="9">GDSL esterase/lipase</fullName>
    </recommendedName>
</protein>
<dbReference type="InterPro" id="IPR001087">
    <property type="entry name" value="GDSL"/>
</dbReference>
<evidence type="ECO:0000256" key="4">
    <source>
        <dbReference type="ARBA" id="ARBA00023180"/>
    </source>
</evidence>
<dbReference type="AlphaFoldDB" id="A0A4S4E6D6"/>
<evidence type="ECO:0000313" key="7">
    <source>
        <dbReference type="EMBL" id="THG11579.1"/>
    </source>
</evidence>
<comment type="similarity">
    <text evidence="1">Belongs to the 'GDSL' lipolytic enzyme family.</text>
</comment>
<reference evidence="7 8" key="1">
    <citation type="journal article" date="2018" name="Proc. Natl. Acad. Sci. U.S.A.">
        <title>Draft genome sequence of Camellia sinensis var. sinensis provides insights into the evolution of the tea genome and tea quality.</title>
        <authorList>
            <person name="Wei C."/>
            <person name="Yang H."/>
            <person name="Wang S."/>
            <person name="Zhao J."/>
            <person name="Liu C."/>
            <person name="Gao L."/>
            <person name="Xia E."/>
            <person name="Lu Y."/>
            <person name="Tai Y."/>
            <person name="She G."/>
            <person name="Sun J."/>
            <person name="Cao H."/>
            <person name="Tong W."/>
            <person name="Gao Q."/>
            <person name="Li Y."/>
            <person name="Deng W."/>
            <person name="Jiang X."/>
            <person name="Wang W."/>
            <person name="Chen Q."/>
            <person name="Zhang S."/>
            <person name="Li H."/>
            <person name="Wu J."/>
            <person name="Wang P."/>
            <person name="Li P."/>
            <person name="Shi C."/>
            <person name="Zheng F."/>
            <person name="Jian J."/>
            <person name="Huang B."/>
            <person name="Shan D."/>
            <person name="Shi M."/>
            <person name="Fang C."/>
            <person name="Yue Y."/>
            <person name="Li F."/>
            <person name="Li D."/>
            <person name="Wei S."/>
            <person name="Han B."/>
            <person name="Jiang C."/>
            <person name="Yin Y."/>
            <person name="Xia T."/>
            <person name="Zhang Z."/>
            <person name="Bennetzen J.L."/>
            <person name="Zhao S."/>
            <person name="Wan X."/>
        </authorList>
    </citation>
    <scope>NUCLEOTIDE SEQUENCE [LARGE SCALE GENOMIC DNA]</scope>
    <source>
        <strain evidence="8">cv. Shuchazao</strain>
        <tissue evidence="7">Leaf</tissue>
    </source>
</reference>
<evidence type="ECO:0000256" key="5">
    <source>
        <dbReference type="SAM" id="Phobius"/>
    </source>
</evidence>
<keyword evidence="4" id="KW-0325">Glycoprotein</keyword>
<dbReference type="Gene3D" id="3.40.50.1110">
    <property type="entry name" value="SGNH hydrolase"/>
    <property type="match status" value="1"/>
</dbReference>
<feature type="transmembrane region" description="Helical" evidence="5">
    <location>
        <begin position="392"/>
        <end position="409"/>
    </location>
</feature>
<evidence type="ECO:0000256" key="2">
    <source>
        <dbReference type="ARBA" id="ARBA00022729"/>
    </source>
</evidence>
<dbReference type="PANTHER" id="PTHR22835">
    <property type="entry name" value="ZINC FINGER FYVE DOMAIN CONTAINING PROTEIN"/>
    <property type="match status" value="1"/>
</dbReference>
<evidence type="ECO:0000256" key="1">
    <source>
        <dbReference type="ARBA" id="ARBA00008668"/>
    </source>
</evidence>
<accession>A0A4S4E6D6</accession>
<comment type="caution">
    <text evidence="7">The sequence shown here is derived from an EMBL/GenBank/DDBJ whole genome shotgun (WGS) entry which is preliminary data.</text>
</comment>
<evidence type="ECO:0000256" key="3">
    <source>
        <dbReference type="ARBA" id="ARBA00022801"/>
    </source>
</evidence>
<proteinExistence type="inferred from homology"/>
<feature type="chain" id="PRO_5020600038" description="GDSL esterase/lipase" evidence="6">
    <location>
        <begin position="18"/>
        <end position="485"/>
    </location>
</feature>
<feature type="signal peptide" evidence="6">
    <location>
        <begin position="1"/>
        <end position="17"/>
    </location>
</feature>
<dbReference type="InterPro" id="IPR035669">
    <property type="entry name" value="SGNH_plant_lipase-like"/>
</dbReference>
<sequence length="485" mass="53428">MSVLFLLAFCFIRTVSSSTSTQRYDSIYSFGDSLADTGNFLLSGALAFPVIGKLPYGETFFRQATGRCSNGRLVIDFVAEAYGLPYVPPYLALGKGQTSKHGVNFAVAGATALDAKVFYDKGIGHIMWTNDSLSVQLGWFKKLKSTLCNSKQECDNYFKKSLFLMGEIGGNDYNYAFFVGGSIEQLRALVPIVVDAIVAATSMVIEEGATELVVPGNLPIGCSAVYLTLFQSPNKANYDQNGCLKAHNAFSKYHNAQLKLALEKLRQKYPHTKIIYADYYGAAKRLVHVPLHHGFSSGVVRACCGGGGPYNFNNSARCGHTGSTVCDSPSTYANWDGVHLTESAYRYIAMGLINGPFTSPSLKRLRWHGSNDDDYSDGDGGSGVVEVRMAVVVWYYCFVINCIIITIVVSSKLQQKVGNTIVASSKLQQIKFIETITLADHQNQSDKEYSSFDYYKLFDIEGPNPHLLSNCEATDHKEYRVFFFI</sequence>
<keyword evidence="8" id="KW-1185">Reference proteome</keyword>
<evidence type="ECO:0000313" key="8">
    <source>
        <dbReference type="Proteomes" id="UP000306102"/>
    </source>
</evidence>
<dbReference type="GO" id="GO:0016788">
    <property type="term" value="F:hydrolase activity, acting on ester bonds"/>
    <property type="evidence" value="ECO:0007669"/>
    <property type="project" value="InterPro"/>
</dbReference>
<keyword evidence="5" id="KW-0472">Membrane</keyword>
<dbReference type="EMBL" id="SDRB02007208">
    <property type="protein sequence ID" value="THG11579.1"/>
    <property type="molecule type" value="Genomic_DNA"/>
</dbReference>
<dbReference type="STRING" id="542762.A0A4S4E6D6"/>
<dbReference type="InterPro" id="IPR036514">
    <property type="entry name" value="SGNH_hydro_sf"/>
</dbReference>
<keyword evidence="5" id="KW-1133">Transmembrane helix</keyword>
<gene>
    <name evidence="7" type="ORF">TEA_016230</name>
</gene>
<evidence type="ECO:0000256" key="6">
    <source>
        <dbReference type="SAM" id="SignalP"/>
    </source>
</evidence>